<dbReference type="Proteomes" id="UP000028999">
    <property type="component" value="Unassembled WGS sequence"/>
</dbReference>
<dbReference type="PANTHER" id="PTHR12883">
    <property type="entry name" value="ADIPOCYTE-SPECIFIC PROTEIN 4-RELATED"/>
    <property type="match status" value="1"/>
</dbReference>
<dbReference type="EMBL" id="LK031990">
    <property type="protein sequence ID" value="CDY08934.1"/>
    <property type="molecule type" value="Genomic_DNA"/>
</dbReference>
<protein>
    <submittedName>
        <fullName evidence="2">BnaC08g11640D protein</fullName>
    </submittedName>
</protein>
<dbReference type="GO" id="GO:0005509">
    <property type="term" value="F:calcium ion binding"/>
    <property type="evidence" value="ECO:0000318"/>
    <property type="project" value="GO_Central"/>
</dbReference>
<accession>A0A078F7B9</accession>
<dbReference type="InterPro" id="IPR012879">
    <property type="entry name" value="CCDC47"/>
</dbReference>
<dbReference type="AlphaFoldDB" id="A0A078F7B9"/>
<evidence type="ECO:0000313" key="2">
    <source>
        <dbReference type="EMBL" id="CDY08934.1"/>
    </source>
</evidence>
<dbReference type="SMR" id="A0A078F7B9"/>
<keyword evidence="3" id="KW-1185">Reference proteome</keyword>
<proteinExistence type="predicted"/>
<sequence length="149" mass="17140">MESLLTEIWNLTKRQFLTLQLVFSSQCSFQTNFQGNTGRCCFSSSRLPDGKHKDDVVRLVELIPYYIDLVWALQAQLPSNKSKTYHHLAIFYRHRCDISSGSVQGPEKKKLLEEAEAKLGAEALRKKEGKEHARQMKKPMPKVKMSRGQ</sequence>
<dbReference type="PaxDb" id="3708-A0A078F7B9"/>
<dbReference type="Gramene" id="CDY08934">
    <property type="protein sequence ID" value="CDY08934"/>
    <property type="gene ID" value="GSBRNA2T00000965001"/>
</dbReference>
<dbReference type="GO" id="GO:0032469">
    <property type="term" value="P:endoplasmic reticulum calcium ion homeostasis"/>
    <property type="evidence" value="ECO:0007669"/>
    <property type="project" value="InterPro"/>
</dbReference>
<name>A0A078F7B9_BRANA</name>
<evidence type="ECO:0000256" key="1">
    <source>
        <dbReference type="SAM" id="MobiDB-lite"/>
    </source>
</evidence>
<feature type="compositionally biased region" description="Basic and acidic residues" evidence="1">
    <location>
        <begin position="122"/>
        <end position="134"/>
    </location>
</feature>
<dbReference type="STRING" id="3708.A0A078F7B9"/>
<feature type="compositionally biased region" description="Basic residues" evidence="1">
    <location>
        <begin position="135"/>
        <end position="149"/>
    </location>
</feature>
<feature type="region of interest" description="Disordered" evidence="1">
    <location>
        <begin position="122"/>
        <end position="149"/>
    </location>
</feature>
<dbReference type="PANTHER" id="PTHR12883:SF1">
    <property type="entry name" value="DUF1682 DOMAIN-CONTAINING PROTEIN"/>
    <property type="match status" value="1"/>
</dbReference>
<organism evidence="2 3">
    <name type="scientific">Brassica napus</name>
    <name type="common">Rape</name>
    <dbReference type="NCBI Taxonomy" id="3708"/>
    <lineage>
        <taxon>Eukaryota</taxon>
        <taxon>Viridiplantae</taxon>
        <taxon>Streptophyta</taxon>
        <taxon>Embryophyta</taxon>
        <taxon>Tracheophyta</taxon>
        <taxon>Spermatophyta</taxon>
        <taxon>Magnoliopsida</taxon>
        <taxon>eudicotyledons</taxon>
        <taxon>Gunneridae</taxon>
        <taxon>Pentapetalae</taxon>
        <taxon>rosids</taxon>
        <taxon>malvids</taxon>
        <taxon>Brassicales</taxon>
        <taxon>Brassicaceae</taxon>
        <taxon>Brassiceae</taxon>
        <taxon>Brassica</taxon>
    </lineage>
</organism>
<reference evidence="2 3" key="1">
    <citation type="journal article" date="2014" name="Science">
        <title>Plant genetics. Early allopolyploid evolution in the post-Neolithic Brassica napus oilseed genome.</title>
        <authorList>
            <person name="Chalhoub B."/>
            <person name="Denoeud F."/>
            <person name="Liu S."/>
            <person name="Parkin I.A."/>
            <person name="Tang H."/>
            <person name="Wang X."/>
            <person name="Chiquet J."/>
            <person name="Belcram H."/>
            <person name="Tong C."/>
            <person name="Samans B."/>
            <person name="Correa M."/>
            <person name="Da Silva C."/>
            <person name="Just J."/>
            <person name="Falentin C."/>
            <person name="Koh C.S."/>
            <person name="Le Clainche I."/>
            <person name="Bernard M."/>
            <person name="Bento P."/>
            <person name="Noel B."/>
            <person name="Labadie K."/>
            <person name="Alberti A."/>
            <person name="Charles M."/>
            <person name="Arnaud D."/>
            <person name="Guo H."/>
            <person name="Daviaud C."/>
            <person name="Alamery S."/>
            <person name="Jabbari K."/>
            <person name="Zhao M."/>
            <person name="Edger P.P."/>
            <person name="Chelaifa H."/>
            <person name="Tack D."/>
            <person name="Lassalle G."/>
            <person name="Mestiri I."/>
            <person name="Schnel N."/>
            <person name="Le Paslier M.C."/>
            <person name="Fan G."/>
            <person name="Renault V."/>
            <person name="Bayer P.E."/>
            <person name="Golicz A.A."/>
            <person name="Manoli S."/>
            <person name="Lee T.H."/>
            <person name="Thi V.H."/>
            <person name="Chalabi S."/>
            <person name="Hu Q."/>
            <person name="Fan C."/>
            <person name="Tollenaere R."/>
            <person name="Lu Y."/>
            <person name="Battail C."/>
            <person name="Shen J."/>
            <person name="Sidebottom C.H."/>
            <person name="Wang X."/>
            <person name="Canaguier A."/>
            <person name="Chauveau A."/>
            <person name="Berard A."/>
            <person name="Deniot G."/>
            <person name="Guan M."/>
            <person name="Liu Z."/>
            <person name="Sun F."/>
            <person name="Lim Y.P."/>
            <person name="Lyons E."/>
            <person name="Town C.D."/>
            <person name="Bancroft I."/>
            <person name="Wang X."/>
            <person name="Meng J."/>
            <person name="Ma J."/>
            <person name="Pires J.C."/>
            <person name="King G.J."/>
            <person name="Brunel D."/>
            <person name="Delourme R."/>
            <person name="Renard M."/>
            <person name="Aury J.M."/>
            <person name="Adams K.L."/>
            <person name="Batley J."/>
            <person name="Snowdon R.J."/>
            <person name="Tost J."/>
            <person name="Edwards D."/>
            <person name="Zhou Y."/>
            <person name="Hua W."/>
            <person name="Sharpe A.G."/>
            <person name="Paterson A.H."/>
            <person name="Guan C."/>
            <person name="Wincker P."/>
        </authorList>
    </citation>
    <scope>NUCLEOTIDE SEQUENCE [LARGE SCALE GENOMIC DNA]</scope>
    <source>
        <strain evidence="3">cv. Darmor-bzh</strain>
    </source>
</reference>
<evidence type="ECO:0000313" key="3">
    <source>
        <dbReference type="Proteomes" id="UP000028999"/>
    </source>
</evidence>
<gene>
    <name evidence="2" type="primary">BnaC08g11640D</name>
    <name evidence="2" type="ORF">GSBRNA2T00000965001</name>
</gene>
<dbReference type="GO" id="GO:0005783">
    <property type="term" value="C:endoplasmic reticulum"/>
    <property type="evidence" value="ECO:0000318"/>
    <property type="project" value="GO_Central"/>
</dbReference>